<dbReference type="Gene3D" id="3.40.50.1820">
    <property type="entry name" value="alpha/beta hydrolase"/>
    <property type="match status" value="1"/>
</dbReference>
<dbReference type="EMBL" id="JABFTP020000021">
    <property type="protein sequence ID" value="KAL3267942.1"/>
    <property type="molecule type" value="Genomic_DNA"/>
</dbReference>
<keyword evidence="2" id="KW-1185">Reference proteome</keyword>
<organism evidence="1 2">
    <name type="scientific">Cryptolaemus montrouzieri</name>
    <dbReference type="NCBI Taxonomy" id="559131"/>
    <lineage>
        <taxon>Eukaryota</taxon>
        <taxon>Metazoa</taxon>
        <taxon>Ecdysozoa</taxon>
        <taxon>Arthropoda</taxon>
        <taxon>Hexapoda</taxon>
        <taxon>Insecta</taxon>
        <taxon>Pterygota</taxon>
        <taxon>Neoptera</taxon>
        <taxon>Endopterygota</taxon>
        <taxon>Coleoptera</taxon>
        <taxon>Polyphaga</taxon>
        <taxon>Cucujiformia</taxon>
        <taxon>Coccinelloidea</taxon>
        <taxon>Coccinellidae</taxon>
        <taxon>Scymninae</taxon>
        <taxon>Scymnini</taxon>
        <taxon>Cryptolaemus</taxon>
    </lineage>
</organism>
<evidence type="ECO:0000313" key="2">
    <source>
        <dbReference type="Proteomes" id="UP001516400"/>
    </source>
</evidence>
<gene>
    <name evidence="1" type="ORF">HHI36_007079</name>
</gene>
<dbReference type="PANTHER" id="PTHR11610">
    <property type="entry name" value="LIPASE"/>
    <property type="match status" value="1"/>
</dbReference>
<dbReference type="SUPFAM" id="SSF53474">
    <property type="entry name" value="alpha/beta-Hydrolases"/>
    <property type="match status" value="1"/>
</dbReference>
<comment type="caution">
    <text evidence="1">The sequence shown here is derived from an EMBL/GenBank/DDBJ whole genome shotgun (WGS) entry which is preliminary data.</text>
</comment>
<accession>A0ABD2MNU7</accession>
<protein>
    <submittedName>
        <fullName evidence="1">Uncharacterized protein</fullName>
    </submittedName>
</protein>
<dbReference type="InterPro" id="IPR000734">
    <property type="entry name" value="TAG_lipase"/>
</dbReference>
<dbReference type="PANTHER" id="PTHR11610:SF186">
    <property type="entry name" value="FI22312P1"/>
    <property type="match status" value="1"/>
</dbReference>
<dbReference type="InterPro" id="IPR029058">
    <property type="entry name" value="AB_hydrolase_fold"/>
</dbReference>
<evidence type="ECO:0000313" key="1">
    <source>
        <dbReference type="EMBL" id="KAL3267942.1"/>
    </source>
</evidence>
<reference evidence="1 2" key="1">
    <citation type="journal article" date="2021" name="BMC Biol.">
        <title>Horizontally acquired antibacterial genes associated with adaptive radiation of ladybird beetles.</title>
        <authorList>
            <person name="Li H.S."/>
            <person name="Tang X.F."/>
            <person name="Huang Y.H."/>
            <person name="Xu Z.Y."/>
            <person name="Chen M.L."/>
            <person name="Du X.Y."/>
            <person name="Qiu B.Y."/>
            <person name="Chen P.T."/>
            <person name="Zhang W."/>
            <person name="Slipinski A."/>
            <person name="Escalona H.E."/>
            <person name="Waterhouse R.M."/>
            <person name="Zwick A."/>
            <person name="Pang H."/>
        </authorList>
    </citation>
    <scope>NUCLEOTIDE SEQUENCE [LARGE SCALE GENOMIC DNA]</scope>
    <source>
        <strain evidence="1">SYSU2018</strain>
    </source>
</reference>
<dbReference type="Proteomes" id="UP001516400">
    <property type="component" value="Unassembled WGS sequence"/>
</dbReference>
<sequence>MSSHFFVRSRSSDLQYHGALSEFNSSAGPWASRSLELLDEIHDAEIYQAVLTSMNHWWSKRRTNESHKRTKRQDIESVCYPDLGCFDSSGPFGYLDMLPAKPEEINTKFLLYPGRSRGRSGTPPAEIPYYNISEAFEWANQGFNKSLPTKVLIHGFGSGCTHIWVYEMRSALMAVVSIQL</sequence>
<dbReference type="AlphaFoldDB" id="A0ABD2MNU7"/>
<proteinExistence type="predicted"/>
<name>A0ABD2MNU7_9CUCU</name>